<dbReference type="EMBL" id="BPLR01009024">
    <property type="protein sequence ID" value="GIY29122.1"/>
    <property type="molecule type" value="Genomic_DNA"/>
</dbReference>
<evidence type="ECO:0000313" key="2">
    <source>
        <dbReference type="Proteomes" id="UP001054945"/>
    </source>
</evidence>
<organism evidence="1 2">
    <name type="scientific">Caerostris extrusa</name>
    <name type="common">Bark spider</name>
    <name type="synonym">Caerostris bankana</name>
    <dbReference type="NCBI Taxonomy" id="172846"/>
    <lineage>
        <taxon>Eukaryota</taxon>
        <taxon>Metazoa</taxon>
        <taxon>Ecdysozoa</taxon>
        <taxon>Arthropoda</taxon>
        <taxon>Chelicerata</taxon>
        <taxon>Arachnida</taxon>
        <taxon>Araneae</taxon>
        <taxon>Araneomorphae</taxon>
        <taxon>Entelegynae</taxon>
        <taxon>Araneoidea</taxon>
        <taxon>Araneidae</taxon>
        <taxon>Caerostris</taxon>
    </lineage>
</organism>
<accession>A0AAV4S6I2</accession>
<dbReference type="Proteomes" id="UP001054945">
    <property type="component" value="Unassembled WGS sequence"/>
</dbReference>
<dbReference type="AlphaFoldDB" id="A0AAV4S6I2"/>
<keyword evidence="2" id="KW-1185">Reference proteome</keyword>
<reference evidence="1 2" key="1">
    <citation type="submission" date="2021-06" db="EMBL/GenBank/DDBJ databases">
        <title>Caerostris extrusa draft genome.</title>
        <authorList>
            <person name="Kono N."/>
            <person name="Arakawa K."/>
        </authorList>
    </citation>
    <scope>NUCLEOTIDE SEQUENCE [LARGE SCALE GENOMIC DNA]</scope>
</reference>
<name>A0AAV4S6I2_CAEEX</name>
<sequence length="85" mass="9493">MGTSVVHRRAQMRLTDRSHRVVFEAPGLSPPRAVCVSLNCLPPGNEGQAFLKKKRIFTLLLCPTFDSSMIHLRGKRCNCIMGQVL</sequence>
<evidence type="ECO:0000313" key="1">
    <source>
        <dbReference type="EMBL" id="GIY29122.1"/>
    </source>
</evidence>
<protein>
    <submittedName>
        <fullName evidence="1">Uncharacterized protein</fullName>
    </submittedName>
</protein>
<comment type="caution">
    <text evidence="1">The sequence shown here is derived from an EMBL/GenBank/DDBJ whole genome shotgun (WGS) entry which is preliminary data.</text>
</comment>
<gene>
    <name evidence="1" type="ORF">CEXT_257521</name>
</gene>
<proteinExistence type="predicted"/>